<gene>
    <name evidence="1" type="ORF">ACFOHH_13825</name>
</gene>
<evidence type="ECO:0000313" key="1">
    <source>
        <dbReference type="EMBL" id="MFC3074185.1"/>
    </source>
</evidence>
<protein>
    <submittedName>
        <fullName evidence="1">MarR family transcriptional regulator</fullName>
    </submittedName>
</protein>
<name>A0ABV7DGX6_9HYPH</name>
<dbReference type="Proteomes" id="UP001595377">
    <property type="component" value="Unassembled WGS sequence"/>
</dbReference>
<sequence>MPNSLPPIEINLSTVLACCDCHTRDAVLALLERGGDLTLAEIAEVIGTDTNELIRQLVGYLIADEALRLLEAEADENRGRAN</sequence>
<keyword evidence="2" id="KW-1185">Reference proteome</keyword>
<accession>A0ABV7DGX6</accession>
<proteinExistence type="predicted"/>
<reference evidence="2" key="1">
    <citation type="journal article" date="2019" name="Int. J. Syst. Evol. Microbiol.">
        <title>The Global Catalogue of Microorganisms (GCM) 10K type strain sequencing project: providing services to taxonomists for standard genome sequencing and annotation.</title>
        <authorList>
            <consortium name="The Broad Institute Genomics Platform"/>
            <consortium name="The Broad Institute Genome Sequencing Center for Infectious Disease"/>
            <person name="Wu L."/>
            <person name="Ma J."/>
        </authorList>
    </citation>
    <scope>NUCLEOTIDE SEQUENCE [LARGE SCALE GENOMIC DNA]</scope>
    <source>
        <strain evidence="2">KCTC 52677</strain>
    </source>
</reference>
<dbReference type="EMBL" id="JBHRSP010000022">
    <property type="protein sequence ID" value="MFC3074185.1"/>
    <property type="molecule type" value="Genomic_DNA"/>
</dbReference>
<dbReference type="RefSeq" id="WP_257316884.1">
    <property type="nucleotide sequence ID" value="NZ_JANFDG010000023.1"/>
</dbReference>
<evidence type="ECO:0000313" key="2">
    <source>
        <dbReference type="Proteomes" id="UP001595377"/>
    </source>
</evidence>
<comment type="caution">
    <text evidence="1">The sequence shown here is derived from an EMBL/GenBank/DDBJ whole genome shotgun (WGS) entry which is preliminary data.</text>
</comment>
<organism evidence="1 2">
    <name type="scientific">Shinella pollutisoli</name>
    <dbReference type="NCBI Taxonomy" id="2250594"/>
    <lineage>
        <taxon>Bacteria</taxon>
        <taxon>Pseudomonadati</taxon>
        <taxon>Pseudomonadota</taxon>
        <taxon>Alphaproteobacteria</taxon>
        <taxon>Hyphomicrobiales</taxon>
        <taxon>Rhizobiaceae</taxon>
        <taxon>Shinella</taxon>
    </lineage>
</organism>